<reference evidence="2" key="1">
    <citation type="submission" date="2023-07" db="EMBL/GenBank/DDBJ databases">
        <authorList>
            <person name="Kim M.K."/>
        </authorList>
    </citation>
    <scope>NUCLEOTIDE SEQUENCE</scope>
    <source>
        <strain evidence="2">M29</strain>
    </source>
</reference>
<gene>
    <name evidence="2" type="ORF">Q5H92_20270</name>
</gene>
<dbReference type="PANTHER" id="PTHR31377:SF0">
    <property type="entry name" value="AGMATINE DEIMINASE-RELATED"/>
    <property type="match status" value="1"/>
</dbReference>
<comment type="caution">
    <text evidence="2">The sequence shown here is derived from an EMBL/GenBank/DDBJ whole genome shotgun (WGS) entry which is preliminary data.</text>
</comment>
<proteinExistence type="predicted"/>
<accession>A0ABT9AFS3</accession>
<dbReference type="InterPro" id="IPR007466">
    <property type="entry name" value="Peptidyl-Arg-deiminase_porph"/>
</dbReference>
<sequence>MSPADYSNNLTLRQYTELVDALSNAPNVQQLERLRDLLGQLIKLTAQEALLSWQRHLPQEITDARDQSQAYQNHQVSMELQRHVQRIGNDISREFKQEVLGIFGPLGVENDSISPILRPGLRTDFAPVRQLFLAYPEGVKGEGQDYTHLAIFFEQLISLVPKEIEVVILVKTRLIADKVRRQQLRGRFRCVVCSDLQNIWLRDTVGFNCGTRLLKPRYSPLAIGESMEMMHSLLGMDLEHLHLWWEGGNLVTNGDFALVSTAVLQDNHTIAPQEVERQVTEALDMPVEWVELPTADKLSHTDGYVTFIGPRQALVSTYPASWATKYPKDQECVDLLAERLQGMGIEVERLSENPIDEPAKSPIDSTVGIYVNFLQLNKTWLVPTYGLASDEAVVAQLRRLNVGGEVKTIECTELAELGGVLHCISFCN</sequence>
<dbReference type="EMBL" id="JAUQSX010000012">
    <property type="protein sequence ID" value="MDO7848713.1"/>
    <property type="molecule type" value="Genomic_DNA"/>
</dbReference>
<dbReference type="RefSeq" id="WP_305013380.1">
    <property type="nucleotide sequence ID" value="NZ_JAUQSX010000012.1"/>
</dbReference>
<dbReference type="Pfam" id="PF04371">
    <property type="entry name" value="PAD_porph"/>
    <property type="match status" value="1"/>
</dbReference>
<dbReference type="Proteomes" id="UP001167796">
    <property type="component" value="Unassembled WGS sequence"/>
</dbReference>
<evidence type="ECO:0000313" key="3">
    <source>
        <dbReference type="Proteomes" id="UP001167796"/>
    </source>
</evidence>
<dbReference type="Gene3D" id="3.75.10.10">
    <property type="entry name" value="L-arginine/glycine Amidinotransferase, Chain A"/>
    <property type="match status" value="1"/>
</dbReference>
<evidence type="ECO:0000256" key="1">
    <source>
        <dbReference type="ARBA" id="ARBA00022801"/>
    </source>
</evidence>
<evidence type="ECO:0000313" key="2">
    <source>
        <dbReference type="EMBL" id="MDO7848713.1"/>
    </source>
</evidence>
<dbReference type="PANTHER" id="PTHR31377">
    <property type="entry name" value="AGMATINE DEIMINASE-RELATED"/>
    <property type="match status" value="1"/>
</dbReference>
<organism evidence="2 3">
    <name type="scientific">Hymenobacter mellowenesis</name>
    <dbReference type="NCBI Taxonomy" id="3063995"/>
    <lineage>
        <taxon>Bacteria</taxon>
        <taxon>Pseudomonadati</taxon>
        <taxon>Bacteroidota</taxon>
        <taxon>Cytophagia</taxon>
        <taxon>Cytophagales</taxon>
        <taxon>Hymenobacteraceae</taxon>
        <taxon>Hymenobacter</taxon>
    </lineage>
</organism>
<protein>
    <submittedName>
        <fullName evidence="2">Agmatine deiminase family protein</fullName>
    </submittedName>
</protein>
<name>A0ABT9AFS3_9BACT</name>
<keyword evidence="3" id="KW-1185">Reference proteome</keyword>
<keyword evidence="1" id="KW-0378">Hydrolase</keyword>
<dbReference type="SUPFAM" id="SSF55909">
    <property type="entry name" value="Pentein"/>
    <property type="match status" value="1"/>
</dbReference>